<sequence length="185" mass="20818">MATAPARERILTVSELNRRIKGALEESFPGLWVRGEITDWKKSSTGHFYFCLKDRFAQIEVVLYSKERMRLRFDPTNGMAVDAYGRVSAYEPRGKCQLVVETMRPAGMGDRLLALEELKKKLQAEGLFDAARKRPLPRFPRRVGLVTSPVGAAIRDLVKVLRARWPAIEIVLAPVRVQGPGAAQE</sequence>
<dbReference type="GO" id="GO:0003676">
    <property type="term" value="F:nucleic acid binding"/>
    <property type="evidence" value="ECO:0007669"/>
    <property type="project" value="InterPro"/>
</dbReference>
<evidence type="ECO:0000259" key="6">
    <source>
        <dbReference type="Pfam" id="PF02601"/>
    </source>
</evidence>
<evidence type="ECO:0000256" key="2">
    <source>
        <dbReference type="ARBA" id="ARBA00022722"/>
    </source>
</evidence>
<keyword evidence="1" id="KW-0963">Cytoplasm</keyword>
<evidence type="ECO:0000313" key="8">
    <source>
        <dbReference type="EMBL" id="TMQ68836.1"/>
    </source>
</evidence>
<evidence type="ECO:0000313" key="9">
    <source>
        <dbReference type="Proteomes" id="UP000319836"/>
    </source>
</evidence>
<dbReference type="EMBL" id="VBPA01000378">
    <property type="protein sequence ID" value="TMQ68836.1"/>
    <property type="molecule type" value="Genomic_DNA"/>
</dbReference>
<dbReference type="CDD" id="cd04489">
    <property type="entry name" value="ExoVII_LU_OBF"/>
    <property type="match status" value="1"/>
</dbReference>
<protein>
    <recommendedName>
        <fullName evidence="5">Exodeoxyribonuclease VII large subunit</fullName>
        <ecNumber evidence="5">3.1.11.6</ecNumber>
    </recommendedName>
</protein>
<proteinExistence type="predicted"/>
<evidence type="ECO:0000256" key="4">
    <source>
        <dbReference type="ARBA" id="ARBA00022839"/>
    </source>
</evidence>
<evidence type="ECO:0000256" key="3">
    <source>
        <dbReference type="ARBA" id="ARBA00022801"/>
    </source>
</evidence>
<dbReference type="GO" id="GO:0006308">
    <property type="term" value="P:DNA catabolic process"/>
    <property type="evidence" value="ECO:0007669"/>
    <property type="project" value="UniProtKB-UniRule"/>
</dbReference>
<dbReference type="Proteomes" id="UP000319836">
    <property type="component" value="Unassembled WGS sequence"/>
</dbReference>
<feature type="domain" description="Exonuclease VII large subunit C-terminal" evidence="6">
    <location>
        <begin position="127"/>
        <end position="185"/>
    </location>
</feature>
<feature type="domain" description="OB-fold nucleic acid binding" evidence="7">
    <location>
        <begin position="11"/>
        <end position="104"/>
    </location>
</feature>
<dbReference type="InterPro" id="IPR003753">
    <property type="entry name" value="Exonuc_VII_L"/>
</dbReference>
<dbReference type="AlphaFoldDB" id="A0A538TYW2"/>
<dbReference type="NCBIfam" id="TIGR00237">
    <property type="entry name" value="xseA"/>
    <property type="match status" value="1"/>
</dbReference>
<dbReference type="GO" id="GO:0008855">
    <property type="term" value="F:exodeoxyribonuclease VII activity"/>
    <property type="evidence" value="ECO:0007669"/>
    <property type="project" value="UniProtKB-UniRule"/>
</dbReference>
<reference evidence="8 9" key="1">
    <citation type="journal article" date="2019" name="Nat. Microbiol.">
        <title>Mediterranean grassland soil C-N compound turnover is dependent on rainfall and depth, and is mediated by genomically divergent microorganisms.</title>
        <authorList>
            <person name="Diamond S."/>
            <person name="Andeer P.F."/>
            <person name="Li Z."/>
            <person name="Crits-Christoph A."/>
            <person name="Burstein D."/>
            <person name="Anantharaman K."/>
            <person name="Lane K.R."/>
            <person name="Thomas B.C."/>
            <person name="Pan C."/>
            <person name="Northen T.R."/>
            <person name="Banfield J.F."/>
        </authorList>
    </citation>
    <scope>NUCLEOTIDE SEQUENCE [LARGE SCALE GENOMIC DNA]</scope>
    <source>
        <strain evidence="8">WS_10</strain>
    </source>
</reference>
<name>A0A538TYW2_UNCEI</name>
<keyword evidence="4" id="KW-0269">Exonuclease</keyword>
<dbReference type="EC" id="3.1.11.6" evidence="5"/>
<organism evidence="8 9">
    <name type="scientific">Eiseniibacteriota bacterium</name>
    <dbReference type="NCBI Taxonomy" id="2212470"/>
    <lineage>
        <taxon>Bacteria</taxon>
        <taxon>Candidatus Eiseniibacteriota</taxon>
    </lineage>
</organism>
<accession>A0A538TYW2</accession>
<dbReference type="InterPro" id="IPR020579">
    <property type="entry name" value="Exonuc_VII_lsu_C"/>
</dbReference>
<comment type="caution">
    <text evidence="8">The sequence shown here is derived from an EMBL/GenBank/DDBJ whole genome shotgun (WGS) entry which is preliminary data.</text>
</comment>
<dbReference type="Pfam" id="PF02601">
    <property type="entry name" value="Exonuc_VII_L"/>
    <property type="match status" value="1"/>
</dbReference>
<dbReference type="PANTHER" id="PTHR30008:SF0">
    <property type="entry name" value="EXODEOXYRIBONUCLEASE 7 LARGE SUBUNIT"/>
    <property type="match status" value="1"/>
</dbReference>
<dbReference type="GO" id="GO:0009318">
    <property type="term" value="C:exodeoxyribonuclease VII complex"/>
    <property type="evidence" value="ECO:0007669"/>
    <property type="project" value="UniProtKB-UniRule"/>
</dbReference>
<dbReference type="Pfam" id="PF13742">
    <property type="entry name" value="tRNA_anti_2"/>
    <property type="match status" value="1"/>
</dbReference>
<evidence type="ECO:0000259" key="7">
    <source>
        <dbReference type="Pfam" id="PF13742"/>
    </source>
</evidence>
<dbReference type="InterPro" id="IPR025824">
    <property type="entry name" value="OB-fold_nuc-bd_dom"/>
</dbReference>
<evidence type="ECO:0000256" key="5">
    <source>
        <dbReference type="NCBIfam" id="TIGR00237"/>
    </source>
</evidence>
<evidence type="ECO:0000256" key="1">
    <source>
        <dbReference type="ARBA" id="ARBA00022490"/>
    </source>
</evidence>
<dbReference type="PANTHER" id="PTHR30008">
    <property type="entry name" value="EXODEOXYRIBONUCLEASE 7 LARGE SUBUNIT"/>
    <property type="match status" value="1"/>
</dbReference>
<keyword evidence="3 8" id="KW-0378">Hydrolase</keyword>
<gene>
    <name evidence="8" type="primary">xseA</name>
    <name evidence="8" type="ORF">E6K80_13695</name>
</gene>
<keyword evidence="2" id="KW-0540">Nuclease</keyword>